<gene>
    <name evidence="2" type="ORF">DL762_000292</name>
</gene>
<dbReference type="EMBL" id="QJNS01000005">
    <property type="protein sequence ID" value="RYO95099.1"/>
    <property type="molecule type" value="Genomic_DNA"/>
</dbReference>
<evidence type="ECO:0000256" key="1">
    <source>
        <dbReference type="SAM" id="MobiDB-lite"/>
    </source>
</evidence>
<accession>A0ABY0HL51</accession>
<feature type="region of interest" description="Disordered" evidence="1">
    <location>
        <begin position="133"/>
        <end position="162"/>
    </location>
</feature>
<evidence type="ECO:0000313" key="3">
    <source>
        <dbReference type="Proteomes" id="UP000294003"/>
    </source>
</evidence>
<name>A0ABY0HL51_9PEZI</name>
<evidence type="ECO:0000313" key="2">
    <source>
        <dbReference type="EMBL" id="RYO95099.1"/>
    </source>
</evidence>
<dbReference type="Proteomes" id="UP000294003">
    <property type="component" value="Unassembled WGS sequence"/>
</dbReference>
<protein>
    <submittedName>
        <fullName evidence="2">Uncharacterized protein</fullName>
    </submittedName>
</protein>
<sequence length="369" mass="40695">MDDDENDSLPLPRPSLCSPADVKPTIFSLTPEQRIASGSEWTSDHVKAFRVDQQTPRVFLPQLAEYFGPADVTLSSDGCKRLLESICVIQEAGGGGDQVRRDGGGTPPAPCLRVRRQTQQFQGMVSTVATLSSSPNASLHSSQGTTSYQDHHSVHGSDFDEDESAIRTKEETLTVLLCRAFLRYVLDYCVDDGDVPLEPNGIDFFDTKTTHYGNFGIMNYTAQDDGGIWSTQKFITRQQTGGWSKTSQVALFEAKACASIHKAGHVETSEKMVAQYTAEVVAFLFGGDSPKKVYLISAVQTFICFFCFEPSDRYLEYLCCDGPEQLKANGLENETLTVHSTKWYSLNSAQECKSALRNAIALLYLLAEE</sequence>
<reference evidence="2 3" key="1">
    <citation type="submission" date="2018-06" db="EMBL/GenBank/DDBJ databases">
        <title>Complete Genomes of Monosporascus.</title>
        <authorList>
            <person name="Robinson A.J."/>
            <person name="Natvig D.O."/>
        </authorList>
    </citation>
    <scope>NUCLEOTIDE SEQUENCE [LARGE SCALE GENOMIC DNA]</scope>
    <source>
        <strain evidence="2 3">CBS 609.92</strain>
    </source>
</reference>
<comment type="caution">
    <text evidence="2">The sequence shown here is derived from an EMBL/GenBank/DDBJ whole genome shotgun (WGS) entry which is preliminary data.</text>
</comment>
<keyword evidence="3" id="KW-1185">Reference proteome</keyword>
<feature type="compositionally biased region" description="Low complexity" evidence="1">
    <location>
        <begin position="133"/>
        <end position="142"/>
    </location>
</feature>
<feature type="compositionally biased region" description="Basic and acidic residues" evidence="1">
    <location>
        <begin position="149"/>
        <end position="162"/>
    </location>
</feature>
<organism evidence="2 3">
    <name type="scientific">Monosporascus cannonballus</name>
    <dbReference type="NCBI Taxonomy" id="155416"/>
    <lineage>
        <taxon>Eukaryota</taxon>
        <taxon>Fungi</taxon>
        <taxon>Dikarya</taxon>
        <taxon>Ascomycota</taxon>
        <taxon>Pezizomycotina</taxon>
        <taxon>Sordariomycetes</taxon>
        <taxon>Xylariomycetidae</taxon>
        <taxon>Xylariales</taxon>
        <taxon>Xylariales incertae sedis</taxon>
        <taxon>Monosporascus</taxon>
    </lineage>
</organism>
<proteinExistence type="predicted"/>